<evidence type="ECO:0000313" key="4">
    <source>
        <dbReference type="Proteomes" id="UP000255389"/>
    </source>
</evidence>
<sequence>MVVRQFCEYRTPSAVVTGGATPDRQVADYLAGYAEALADRTGERPGVSDD</sequence>
<evidence type="ECO:0000313" key="1">
    <source>
        <dbReference type="EMBL" id="ALI26755.1"/>
    </source>
</evidence>
<keyword evidence="3" id="KW-1185">Reference proteome</keyword>
<organism evidence="1 3">
    <name type="scientific">Mycolicibacterium fortuitum</name>
    <name type="common">Mycobacterium fortuitum</name>
    <dbReference type="NCBI Taxonomy" id="1766"/>
    <lineage>
        <taxon>Bacteria</taxon>
        <taxon>Bacillati</taxon>
        <taxon>Actinomycetota</taxon>
        <taxon>Actinomycetes</taxon>
        <taxon>Mycobacteriales</taxon>
        <taxon>Mycobacteriaceae</taxon>
        <taxon>Mycolicibacterium</taxon>
    </lineage>
</organism>
<evidence type="ECO:0000313" key="3">
    <source>
        <dbReference type="Proteomes" id="UP000057134"/>
    </source>
</evidence>
<dbReference type="KEGG" id="mft:XA26_29200"/>
<dbReference type="EMBL" id="UGQY01000001">
    <property type="protein sequence ID" value="STZ73902.1"/>
    <property type="molecule type" value="Genomic_DNA"/>
</dbReference>
<reference evidence="2 4" key="2">
    <citation type="submission" date="2018-06" db="EMBL/GenBank/DDBJ databases">
        <authorList>
            <consortium name="Pathogen Informatics"/>
            <person name="Doyle S."/>
        </authorList>
    </citation>
    <scope>NUCLEOTIDE SEQUENCE [LARGE SCALE GENOMIC DNA]</scope>
    <source>
        <strain evidence="2 4">NCTC1542</strain>
    </source>
</reference>
<dbReference type="PATRIC" id="fig|1766.6.peg.2898"/>
<reference evidence="1 3" key="1">
    <citation type="journal article" date="2015" name="MBio">
        <title>Enzymatic Degradation of Phenazines Can Generate Energy and Protect Sensitive Organisms from Toxicity.</title>
        <authorList>
            <person name="Costa K.C."/>
            <person name="Bergkessel M."/>
            <person name="Saunders S."/>
            <person name="Korlach J."/>
            <person name="Newman D.K."/>
        </authorList>
    </citation>
    <scope>NUCLEOTIDE SEQUENCE [LARGE SCALE GENOMIC DNA]</scope>
    <source>
        <strain evidence="1 3">CT6</strain>
    </source>
</reference>
<dbReference type="GeneID" id="93413299"/>
<dbReference type="Proteomes" id="UP000255389">
    <property type="component" value="Unassembled WGS sequence"/>
</dbReference>
<dbReference type="AlphaFoldDB" id="A0A0N9YG95"/>
<gene>
    <name evidence="2" type="ORF">NCTC1542_01450</name>
    <name evidence="1" type="ORF">XA26_29200</name>
</gene>
<dbReference type="RefSeq" id="WP_165588788.1">
    <property type="nucleotide sequence ID" value="NZ_CP011269.1"/>
</dbReference>
<dbReference type="Proteomes" id="UP000057134">
    <property type="component" value="Chromosome"/>
</dbReference>
<evidence type="ECO:0000313" key="2">
    <source>
        <dbReference type="EMBL" id="STZ73902.1"/>
    </source>
</evidence>
<dbReference type="EMBL" id="CP011269">
    <property type="protein sequence ID" value="ALI26755.1"/>
    <property type="molecule type" value="Genomic_DNA"/>
</dbReference>
<accession>A0A0N9YG95</accession>
<protein>
    <submittedName>
        <fullName evidence="1">Uncharacterized protein</fullName>
    </submittedName>
</protein>
<proteinExistence type="predicted"/>
<dbReference type="STRING" id="1766.XA26_29200"/>
<name>A0A0N9YG95_MYCFO</name>